<dbReference type="GO" id="GO:0005524">
    <property type="term" value="F:ATP binding"/>
    <property type="evidence" value="ECO:0007669"/>
    <property type="project" value="UniProtKB-KW"/>
</dbReference>
<keyword evidence="3" id="KW-0067">ATP-binding</keyword>
<dbReference type="Gene3D" id="4.10.860.10">
    <property type="entry name" value="UVR domain"/>
    <property type="match status" value="1"/>
</dbReference>
<feature type="region of interest" description="Disordered" evidence="6">
    <location>
        <begin position="143"/>
        <end position="176"/>
    </location>
</feature>
<organism evidence="8 9">
    <name type="scientific">Candidatus [Bacteroides] periocalifornicus</name>
    <dbReference type="NCBI Taxonomy" id="1702214"/>
    <lineage>
        <taxon>Bacteria</taxon>
        <taxon>Pseudomonadati</taxon>
        <taxon>Bacteroidota</taxon>
    </lineage>
</organism>
<accession>A0A0Q4B8Z0</accession>
<evidence type="ECO:0000256" key="6">
    <source>
        <dbReference type="SAM" id="MobiDB-lite"/>
    </source>
</evidence>
<dbReference type="FunFam" id="3.40.50.300:FF:000025">
    <property type="entry name" value="ATP-dependent Clp protease subunit"/>
    <property type="match status" value="1"/>
</dbReference>
<dbReference type="PROSITE" id="PS51903">
    <property type="entry name" value="CLP_R"/>
    <property type="match status" value="1"/>
</dbReference>
<evidence type="ECO:0000256" key="5">
    <source>
        <dbReference type="PROSITE-ProRule" id="PRU01251"/>
    </source>
</evidence>
<dbReference type="Pfam" id="PF10431">
    <property type="entry name" value="ClpB_D2-small"/>
    <property type="match status" value="1"/>
</dbReference>
<dbReference type="InterPro" id="IPR004176">
    <property type="entry name" value="Clp_R_N"/>
</dbReference>
<evidence type="ECO:0000256" key="4">
    <source>
        <dbReference type="ARBA" id="ARBA00023186"/>
    </source>
</evidence>
<evidence type="ECO:0000259" key="7">
    <source>
        <dbReference type="PROSITE" id="PS51903"/>
    </source>
</evidence>
<dbReference type="Pfam" id="PF00004">
    <property type="entry name" value="AAA"/>
    <property type="match status" value="1"/>
</dbReference>
<dbReference type="InterPro" id="IPR041546">
    <property type="entry name" value="ClpA/ClpB_AAA_lid"/>
</dbReference>
<dbReference type="Pfam" id="PF17871">
    <property type="entry name" value="AAA_lid_9"/>
    <property type="match status" value="1"/>
</dbReference>
<gene>
    <name evidence="8" type="ORF">AL399_01040</name>
</gene>
<dbReference type="PATRIC" id="fig|1702214.3.peg.1681"/>
<feature type="domain" description="Clp R" evidence="7">
    <location>
        <begin position="1"/>
        <end position="147"/>
    </location>
</feature>
<dbReference type="GO" id="GO:0016887">
    <property type="term" value="F:ATP hydrolysis activity"/>
    <property type="evidence" value="ECO:0007669"/>
    <property type="project" value="InterPro"/>
</dbReference>
<keyword evidence="2" id="KW-0547">Nucleotide-binding</keyword>
<dbReference type="InterPro" id="IPR001270">
    <property type="entry name" value="ClpA/B"/>
</dbReference>
<name>A0A0Q4B8Z0_9BACT</name>
<dbReference type="SUPFAM" id="SSF52540">
    <property type="entry name" value="P-loop containing nucleoside triphosphate hydrolases"/>
    <property type="match status" value="2"/>
</dbReference>
<dbReference type="InterPro" id="IPR019489">
    <property type="entry name" value="Clp_ATPase_C"/>
</dbReference>
<evidence type="ECO:0000313" key="9">
    <source>
        <dbReference type="Proteomes" id="UP000054172"/>
    </source>
</evidence>
<sequence>MAEYSKVLQEVLHYGRELAVRYRSKNVAPDHLLLALLKVRGSTVRQVLDERMRVDLDRLQTSLSSYIQERADGERDDSEPVGLSREAKQVFHDAYHEAVKTNSMLVTEIHLLLGILLNEDEHACRLLREMDVDYQAFRLESRELDPNNGDEGSDERSRLSHEGDSLGGLNREEEEEDDSRFSFKDYCVNLTELARRQKLDHVVGRAEELARMEQILCRRRKNNVVLIGEPGVGKTALVEGLAQKIANGDVPLPLRDKEIVQLDMAAMVAGTKYRGEFENRMKGLVETIKKNPNIIVFMDELHTLVGMGSASGSLDGANILKPALSRGEIQVIGATTLDEYRERIENDGALERRFQSIMVEPMGDAETVELLQSVSKAYEAFHNVRYTPEALRECVALTTRYVTGREQPDKAIDALDETGARVALRSQDKPPTRVRFFLEQIQHCREELQVAEQDGNTAVAEDIKRRKLALTEDMEQALGGWEEARRRNAPLVEAHDVADTVALMANLPLRRVEQTEGERLLNLEQELKNSVIGQDEAVGVVARAIRRNRSGMRDPKRPIGTFLFLGPTGVGKTYLAQELADYLFGGADNLIRVDMGEFQQGFNVSRLIGPPPGYLGYNEGGQLTERVRRHPYSVVLFDEIEKASPEVYNLLLQMLDEGRMADAKGRKVNFRNTVIIMTSNVGSRELSEYGDGVGFLTQHRRSVLDQDRQRFITKALERRFPPEFLNRVDELVYFNSLNPKAMERILEVNLRRMEAQLSEEGVAFDLSKSAREFVLSQSFDAKYGARPLRRALQRYVEDTLAEILLRQRLQRGNRVLLDYNEEKGMYAEVEELSPEIPEARKALPMVE</sequence>
<evidence type="ECO:0000256" key="2">
    <source>
        <dbReference type="ARBA" id="ARBA00022741"/>
    </source>
</evidence>
<dbReference type="SMART" id="SM00382">
    <property type="entry name" value="AAA"/>
    <property type="match status" value="2"/>
</dbReference>
<dbReference type="GO" id="GO:0034605">
    <property type="term" value="P:cellular response to heat"/>
    <property type="evidence" value="ECO:0007669"/>
    <property type="project" value="TreeGrafter"/>
</dbReference>
<dbReference type="CDD" id="cd19499">
    <property type="entry name" value="RecA-like_ClpB_Hsp104-like"/>
    <property type="match status" value="1"/>
</dbReference>
<feature type="compositionally biased region" description="Basic and acidic residues" evidence="6">
    <location>
        <begin position="154"/>
        <end position="164"/>
    </location>
</feature>
<dbReference type="Pfam" id="PF07724">
    <property type="entry name" value="AAA_2"/>
    <property type="match status" value="1"/>
</dbReference>
<dbReference type="Gene3D" id="1.10.1780.10">
    <property type="entry name" value="Clp, N-terminal domain"/>
    <property type="match status" value="1"/>
</dbReference>
<dbReference type="Gene3D" id="1.10.8.60">
    <property type="match status" value="2"/>
</dbReference>
<dbReference type="Pfam" id="PF02861">
    <property type="entry name" value="Clp_N"/>
    <property type="match status" value="1"/>
</dbReference>
<dbReference type="SUPFAM" id="SSF81923">
    <property type="entry name" value="Double Clp-N motif"/>
    <property type="match status" value="1"/>
</dbReference>
<reference evidence="8" key="1">
    <citation type="submission" date="2015-08" db="EMBL/GenBank/DDBJ databases">
        <title>Candidatus Bacteriodes Periocalifornicus.</title>
        <authorList>
            <person name="McLean J.S."/>
            <person name="Kelley S."/>
        </authorList>
    </citation>
    <scope>NUCLEOTIDE SEQUENCE [LARGE SCALE GENOMIC DNA]</scope>
    <source>
        <strain evidence="8">12B</strain>
    </source>
</reference>
<dbReference type="PANTHER" id="PTHR11638:SF18">
    <property type="entry name" value="HEAT SHOCK PROTEIN 104"/>
    <property type="match status" value="1"/>
</dbReference>
<dbReference type="CDD" id="cd00009">
    <property type="entry name" value="AAA"/>
    <property type="match status" value="1"/>
</dbReference>
<keyword evidence="9" id="KW-1185">Reference proteome</keyword>
<protein>
    <recommendedName>
        <fullName evidence="7">Clp R domain-containing protein</fullName>
    </recommendedName>
</protein>
<dbReference type="GO" id="GO:0005737">
    <property type="term" value="C:cytoplasm"/>
    <property type="evidence" value="ECO:0007669"/>
    <property type="project" value="TreeGrafter"/>
</dbReference>
<evidence type="ECO:0000256" key="3">
    <source>
        <dbReference type="ARBA" id="ARBA00022840"/>
    </source>
</evidence>
<dbReference type="PRINTS" id="PR00300">
    <property type="entry name" value="CLPPROTEASEA"/>
</dbReference>
<dbReference type="Proteomes" id="UP000054172">
    <property type="component" value="Unassembled WGS sequence"/>
</dbReference>
<dbReference type="InterPro" id="IPR050130">
    <property type="entry name" value="ClpA_ClpB"/>
</dbReference>
<dbReference type="PANTHER" id="PTHR11638">
    <property type="entry name" value="ATP-DEPENDENT CLP PROTEASE"/>
    <property type="match status" value="1"/>
</dbReference>
<evidence type="ECO:0000256" key="1">
    <source>
        <dbReference type="ARBA" id="ARBA00022737"/>
    </source>
</evidence>
<dbReference type="STRING" id="1702214.AL399_01040"/>
<keyword evidence="4" id="KW-0143">Chaperone</keyword>
<dbReference type="InterPro" id="IPR003593">
    <property type="entry name" value="AAA+_ATPase"/>
</dbReference>
<dbReference type="InterPro" id="IPR036628">
    <property type="entry name" value="Clp_N_dom_sf"/>
</dbReference>
<dbReference type="SMART" id="SM01086">
    <property type="entry name" value="ClpB_D2-small"/>
    <property type="match status" value="1"/>
</dbReference>
<keyword evidence="1 5" id="KW-0677">Repeat</keyword>
<dbReference type="AlphaFoldDB" id="A0A0Q4B8Z0"/>
<dbReference type="EMBL" id="LIIK01000003">
    <property type="protein sequence ID" value="KQM09513.1"/>
    <property type="molecule type" value="Genomic_DNA"/>
</dbReference>
<proteinExistence type="predicted"/>
<dbReference type="Gene3D" id="3.40.50.300">
    <property type="entry name" value="P-loop containing nucleotide triphosphate hydrolases"/>
    <property type="match status" value="2"/>
</dbReference>
<dbReference type="InterPro" id="IPR003959">
    <property type="entry name" value="ATPase_AAA_core"/>
</dbReference>
<comment type="caution">
    <text evidence="8">The sequence shown here is derived from an EMBL/GenBank/DDBJ whole genome shotgun (WGS) entry which is preliminary data.</text>
</comment>
<dbReference type="InterPro" id="IPR027417">
    <property type="entry name" value="P-loop_NTPase"/>
</dbReference>
<evidence type="ECO:0000313" key="8">
    <source>
        <dbReference type="EMBL" id="KQM09513.1"/>
    </source>
</evidence>